<evidence type="ECO:0000256" key="13">
    <source>
        <dbReference type="ARBA" id="ARBA00023244"/>
    </source>
</evidence>
<dbReference type="Pfam" id="PF02099">
    <property type="entry name" value="Josephin"/>
    <property type="match status" value="1"/>
</dbReference>
<dbReference type="GO" id="GO:0006508">
    <property type="term" value="P:proteolysis"/>
    <property type="evidence" value="ECO:0007669"/>
    <property type="project" value="UniProtKB-KW"/>
</dbReference>
<dbReference type="Gene3D" id="3.90.70.40">
    <property type="match status" value="1"/>
</dbReference>
<dbReference type="PANTHER" id="PTHR10755:SF0">
    <property type="entry name" value="OXYGEN-DEPENDENT COPROPORPHYRINOGEN-III OXIDASE, MITOCHONDRIAL"/>
    <property type="match status" value="1"/>
</dbReference>
<accession>A0A7R9H6S0</accession>
<sequence length="648" mass="73801">MFEVTFEVSGGVPLPLKPAIADFCRALEEEEDEETKFLVDRWERPQGGGGITCILQDGRVFEKAGVNISVVKGVLPPAAVQQMRARGKSLKEGELPFFAAGVSSVIHPRNPLVPTVHFNYRYFEVQEPGGTTQSWFGGGTDLTPYYLDEEDSRHFHSQLKAACDQHDPGYYAKFKKWCDDYFNITHRGDRLCPSHFSVNYLAMAIVLTAMMESLVKLELGDFYCAVHRRTNMSNRERRGVGGIFFDDLEDPDPEKTFQFVTSCAESVIPSYLPLVKKHKDDAYGYHERQWQLLRRGRYVEFNLIYDRGTKFGLYTPGARFESILMSLPLTARWEYMHVPSPDSKEGKLVEILKNPRDWLEIGEPSTDTKKSLVSESFKLNESCERTTLASRMQRSLCLNGSCLDNCWTKSDNKIGVAMNGVIYHEKQVKEMCALHTLNNLFQEREAFNKYELDDICHSLSPNVWINPHKSLLGLGNYDVNVIMAALHRRGYEAIWFDKRKDPKCLNLANIFGFILNVPSDYKLGFVMLPLRRRHWVAIRDICGTYYNLDSKFQSPQLIGRMDDVVAYLYGQLQSKEKELFVVVHSDVERSQGWQLDDICSNHVIALDNRSPKDLHPAASVPGDDCPVSGHSPRIDGDRTLATSATLDR</sequence>
<gene>
    <name evidence="20" type="ORF">TPSB3V08_LOCUS7782</name>
</gene>
<dbReference type="AlphaFoldDB" id="A0A7R9H6S0"/>
<evidence type="ECO:0000256" key="18">
    <source>
        <dbReference type="SAM" id="MobiDB-lite"/>
    </source>
</evidence>
<keyword evidence="10" id="KW-0833">Ubl conjugation pathway</keyword>
<dbReference type="EC" id="3.4.19.12" evidence="6"/>
<feature type="region of interest" description="Disordered" evidence="18">
    <location>
        <begin position="614"/>
        <end position="648"/>
    </location>
</feature>
<evidence type="ECO:0000256" key="16">
    <source>
        <dbReference type="ARBA" id="ARBA00077222"/>
    </source>
</evidence>
<evidence type="ECO:0000256" key="6">
    <source>
        <dbReference type="ARBA" id="ARBA00012759"/>
    </source>
</evidence>
<dbReference type="SMART" id="SM01246">
    <property type="entry name" value="Josephin"/>
    <property type="match status" value="1"/>
</dbReference>
<evidence type="ECO:0000256" key="11">
    <source>
        <dbReference type="ARBA" id="ARBA00022801"/>
    </source>
</evidence>
<keyword evidence="9" id="KW-0645">Protease</keyword>
<dbReference type="GO" id="GO:0004109">
    <property type="term" value="F:coproporphyrinogen oxidase activity"/>
    <property type="evidence" value="ECO:0007669"/>
    <property type="project" value="UniProtKB-EC"/>
</dbReference>
<evidence type="ECO:0000313" key="20">
    <source>
        <dbReference type="EMBL" id="CAD7411268.1"/>
    </source>
</evidence>
<evidence type="ECO:0000256" key="4">
    <source>
        <dbReference type="ARBA" id="ARBA00010644"/>
    </source>
</evidence>
<evidence type="ECO:0000256" key="9">
    <source>
        <dbReference type="ARBA" id="ARBA00022670"/>
    </source>
</evidence>
<dbReference type="GO" id="GO:0004843">
    <property type="term" value="F:cysteine-type deubiquitinase activity"/>
    <property type="evidence" value="ECO:0007669"/>
    <property type="project" value="UniProtKB-EC"/>
</dbReference>
<dbReference type="PANTHER" id="PTHR10755">
    <property type="entry name" value="COPROPORPHYRINOGEN III OXIDASE, MITOCHONDRIAL"/>
    <property type="match status" value="1"/>
</dbReference>
<name>A0A7R9H6S0_TIMPO</name>
<dbReference type="GO" id="GO:0016579">
    <property type="term" value="P:protein deubiquitination"/>
    <property type="evidence" value="ECO:0007669"/>
    <property type="project" value="InterPro"/>
</dbReference>
<evidence type="ECO:0000259" key="19">
    <source>
        <dbReference type="PROSITE" id="PS50957"/>
    </source>
</evidence>
<dbReference type="GO" id="GO:0006782">
    <property type="term" value="P:protoporphyrinogen IX biosynthetic process"/>
    <property type="evidence" value="ECO:0007669"/>
    <property type="project" value="UniProtKB-UniPathway"/>
</dbReference>
<dbReference type="Gene3D" id="3.40.1500.10">
    <property type="entry name" value="Coproporphyrinogen III oxidase, aerobic"/>
    <property type="match status" value="2"/>
</dbReference>
<evidence type="ECO:0000256" key="5">
    <source>
        <dbReference type="ARBA" id="ARBA00011738"/>
    </source>
</evidence>
<dbReference type="SUPFAM" id="SSF102886">
    <property type="entry name" value="Coproporphyrinogen III oxidase"/>
    <property type="match status" value="2"/>
</dbReference>
<dbReference type="EMBL" id="OD005249">
    <property type="protein sequence ID" value="CAD7411268.1"/>
    <property type="molecule type" value="Genomic_DNA"/>
</dbReference>
<keyword evidence="11 17" id="KW-0378">Hydrolase</keyword>
<dbReference type="PRINTS" id="PR00073">
    <property type="entry name" value="COPRGNOXDASE"/>
</dbReference>
<dbReference type="UniPathway" id="UPA00251">
    <property type="reaction ID" value="UER00322"/>
</dbReference>
<comment type="catalytic activity">
    <reaction evidence="1">
        <text>Thiol-dependent hydrolysis of ester, thioester, amide, peptide and isopeptide bonds formed by the C-terminal Gly of ubiquitin (a 76-residue protein attached to proteins as an intracellular targeting signal).</text>
        <dbReference type="EC" id="3.4.19.12"/>
    </reaction>
</comment>
<keyword evidence="13" id="KW-0627">Porphyrin biosynthesis</keyword>
<proteinExistence type="inferred from homology"/>
<dbReference type="PROSITE" id="PS50957">
    <property type="entry name" value="JOSEPHIN"/>
    <property type="match status" value="1"/>
</dbReference>
<evidence type="ECO:0000256" key="14">
    <source>
        <dbReference type="ARBA" id="ARBA00058284"/>
    </source>
</evidence>
<protein>
    <recommendedName>
        <fullName evidence="15">Josephin-2</fullName>
        <ecNumber evidence="7">1.3.3.3</ecNumber>
        <ecNumber evidence="6">3.4.19.12</ecNumber>
    </recommendedName>
    <alternativeName>
        <fullName evidence="16">Josephin domain-containing protein 2</fullName>
    </alternativeName>
</protein>
<keyword evidence="12" id="KW-0560">Oxidoreductase</keyword>
<comment type="subunit">
    <text evidence="5">Homodimer.</text>
</comment>
<comment type="subcellular location">
    <subcellularLocation>
        <location evidence="2">Cytoplasm</location>
        <location evidence="2">Cytosol</location>
    </subcellularLocation>
</comment>
<evidence type="ECO:0000256" key="7">
    <source>
        <dbReference type="ARBA" id="ARBA00012869"/>
    </source>
</evidence>
<evidence type="ECO:0000256" key="10">
    <source>
        <dbReference type="ARBA" id="ARBA00022786"/>
    </source>
</evidence>
<evidence type="ECO:0000256" key="15">
    <source>
        <dbReference type="ARBA" id="ARBA00069892"/>
    </source>
</evidence>
<organism evidence="20">
    <name type="scientific">Timema poppense</name>
    <name type="common">Walking stick</name>
    <dbReference type="NCBI Taxonomy" id="170557"/>
    <lineage>
        <taxon>Eukaryota</taxon>
        <taxon>Metazoa</taxon>
        <taxon>Ecdysozoa</taxon>
        <taxon>Arthropoda</taxon>
        <taxon>Hexapoda</taxon>
        <taxon>Insecta</taxon>
        <taxon>Pterygota</taxon>
        <taxon>Neoptera</taxon>
        <taxon>Polyneoptera</taxon>
        <taxon>Phasmatodea</taxon>
        <taxon>Timematodea</taxon>
        <taxon>Timematoidea</taxon>
        <taxon>Timematidae</taxon>
        <taxon>Timema</taxon>
    </lineage>
</organism>
<evidence type="ECO:0000256" key="8">
    <source>
        <dbReference type="ARBA" id="ARBA00022490"/>
    </source>
</evidence>
<evidence type="ECO:0000256" key="12">
    <source>
        <dbReference type="ARBA" id="ARBA00023002"/>
    </source>
</evidence>
<feature type="active site" evidence="17">
    <location>
        <position position="549"/>
    </location>
</feature>
<dbReference type="InterPro" id="IPR001260">
    <property type="entry name" value="Coprogen_oxidase_aer"/>
</dbReference>
<feature type="active site" evidence="17">
    <location>
        <position position="534"/>
    </location>
</feature>
<comment type="similarity">
    <text evidence="4">Belongs to the aerobic coproporphyrinogen-III oxidase family.</text>
</comment>
<evidence type="ECO:0000256" key="17">
    <source>
        <dbReference type="PROSITE-ProRule" id="PRU00331"/>
    </source>
</evidence>
<feature type="active site" evidence="17">
    <location>
        <position position="432"/>
    </location>
</feature>
<evidence type="ECO:0000256" key="1">
    <source>
        <dbReference type="ARBA" id="ARBA00000707"/>
    </source>
</evidence>
<dbReference type="FunFam" id="3.90.70.40:FF:000003">
    <property type="entry name" value="josephin-2 isoform X1"/>
    <property type="match status" value="1"/>
</dbReference>
<reference evidence="20" key="1">
    <citation type="submission" date="2020-11" db="EMBL/GenBank/DDBJ databases">
        <authorList>
            <person name="Tran Van P."/>
        </authorList>
    </citation>
    <scope>NUCLEOTIDE SEQUENCE</scope>
</reference>
<dbReference type="Pfam" id="PF01218">
    <property type="entry name" value="Coprogen_oxidas"/>
    <property type="match status" value="2"/>
</dbReference>
<evidence type="ECO:0000256" key="2">
    <source>
        <dbReference type="ARBA" id="ARBA00004514"/>
    </source>
</evidence>
<comment type="function">
    <text evidence="14">Cleaves 'Lys-63'-linked poly-ubiquitin chains, and with lesser efficiency 'Lys-48'-linked poly-ubiquitin chains (in vitro). May act as a deubiquitinating enzyme.</text>
</comment>
<keyword evidence="8" id="KW-0963">Cytoplasm</keyword>
<evidence type="ECO:0000256" key="3">
    <source>
        <dbReference type="ARBA" id="ARBA00005168"/>
    </source>
</evidence>
<feature type="domain" description="Josephin" evidence="19">
    <location>
        <begin position="419"/>
        <end position="597"/>
    </location>
</feature>
<dbReference type="GO" id="GO:0005829">
    <property type="term" value="C:cytosol"/>
    <property type="evidence" value="ECO:0007669"/>
    <property type="project" value="UniProtKB-SubCell"/>
</dbReference>
<dbReference type="InterPro" id="IPR006155">
    <property type="entry name" value="Josephin"/>
</dbReference>
<dbReference type="EC" id="1.3.3.3" evidence="7"/>
<comment type="pathway">
    <text evidence="3">Porphyrin-containing compound metabolism; protoporphyrin-IX biosynthesis; protoporphyrinogen-IX from coproporphyrinogen-III (O2 route): step 1/1.</text>
</comment>
<dbReference type="InterPro" id="IPR036406">
    <property type="entry name" value="Coprogen_oxidase_aer_sf"/>
</dbReference>